<gene>
    <name evidence="1" type="ORF">EK21DRAFT_109443</name>
</gene>
<evidence type="ECO:0000313" key="1">
    <source>
        <dbReference type="EMBL" id="KAF2032989.1"/>
    </source>
</evidence>
<name>A0A9P4HEV9_9PLEO</name>
<proteinExistence type="predicted"/>
<protein>
    <submittedName>
        <fullName evidence="1">Uncharacterized protein</fullName>
    </submittedName>
</protein>
<reference evidence="1" key="1">
    <citation type="journal article" date="2020" name="Stud. Mycol.">
        <title>101 Dothideomycetes genomes: a test case for predicting lifestyles and emergence of pathogens.</title>
        <authorList>
            <person name="Haridas S."/>
            <person name="Albert R."/>
            <person name="Binder M."/>
            <person name="Bloem J."/>
            <person name="Labutti K."/>
            <person name="Salamov A."/>
            <person name="Andreopoulos B."/>
            <person name="Baker S."/>
            <person name="Barry K."/>
            <person name="Bills G."/>
            <person name="Bluhm B."/>
            <person name="Cannon C."/>
            <person name="Castanera R."/>
            <person name="Culley D."/>
            <person name="Daum C."/>
            <person name="Ezra D."/>
            <person name="Gonzalez J."/>
            <person name="Henrissat B."/>
            <person name="Kuo A."/>
            <person name="Liang C."/>
            <person name="Lipzen A."/>
            <person name="Lutzoni F."/>
            <person name="Magnuson J."/>
            <person name="Mondo S."/>
            <person name="Nolan M."/>
            <person name="Ohm R."/>
            <person name="Pangilinan J."/>
            <person name="Park H.-J."/>
            <person name="Ramirez L."/>
            <person name="Alfaro M."/>
            <person name="Sun H."/>
            <person name="Tritt A."/>
            <person name="Yoshinaga Y."/>
            <person name="Zwiers L.-H."/>
            <person name="Turgeon B."/>
            <person name="Goodwin S."/>
            <person name="Spatafora J."/>
            <person name="Crous P."/>
            <person name="Grigoriev I."/>
        </authorList>
    </citation>
    <scope>NUCLEOTIDE SEQUENCE</scope>
    <source>
        <strain evidence="1">CBS 110217</strain>
    </source>
</reference>
<dbReference type="EMBL" id="ML978169">
    <property type="protein sequence ID" value="KAF2032989.1"/>
    <property type="molecule type" value="Genomic_DNA"/>
</dbReference>
<organism evidence="1 2">
    <name type="scientific">Setomelanomma holmii</name>
    <dbReference type="NCBI Taxonomy" id="210430"/>
    <lineage>
        <taxon>Eukaryota</taxon>
        <taxon>Fungi</taxon>
        <taxon>Dikarya</taxon>
        <taxon>Ascomycota</taxon>
        <taxon>Pezizomycotina</taxon>
        <taxon>Dothideomycetes</taxon>
        <taxon>Pleosporomycetidae</taxon>
        <taxon>Pleosporales</taxon>
        <taxon>Pleosporineae</taxon>
        <taxon>Phaeosphaeriaceae</taxon>
        <taxon>Setomelanomma</taxon>
    </lineage>
</organism>
<sequence>MAHNSPANRSPARDLNPRSVAAVDASLTEHLPTKAIAPVWDCEKANHMAAGKSDEDLVNLYADEFYVDDEMIDNVTIEEEQPRFLTYEVAPMSSLLFDISKPDEIDKESALCSLFDPEELPAMFMRPVSPRIERSPTPELLDTSELNLLPTPVGPLHDPLAQMLDIDVYNNEVQETVFECAPKREGRSLMRPPPIFTDAQLEELEAEGYVYEQGKFIKKRAIMHLDHNDGPRDWEVEFDAVLRRITGHAFLPGVQHLTNIESRSAFITYDSDGQVLQQATAELFADRIDGDYTCLNDKVGTVLIPGDNFLLAENDTSLGLSLEHPTAASLLQLIDDIVEDELLVPEPLVIRRPELNASPGPGALFDIARQQFTKITALDQLLQCPPNVSSVVRAQFDADDNVSVMSEDDTDELPTLELSELFYFDADTKQNVSYTAFNQLLIDLNNDEDTIARIHRMDTVLEENDTGSDAGLLEIGEVPSNGTEAEPGNSLQDKSAFDDDVSLELDIPPKQPELKVNNPLTKTIGSLHSSTYVWRGKPLKRPQLTISTELSTIVEVSSDEDIAPLSASSDSSLDFADHRGFVKTLSTRRTNFLDDEDEIGGPQSVRSPYDPSELFLSTTMSPTTIVENYHEVFSDAVWHCEPDLHFHFPENDPPPWNDRLPNPNALDALETEIYALIAFTFQCMNDGQLDQLPTLGSDLNWALSALADEFPSFALLARLGSVVDILLGRIATSGSN</sequence>
<dbReference type="OrthoDB" id="3789648at2759"/>
<dbReference type="AlphaFoldDB" id="A0A9P4HEV9"/>
<evidence type="ECO:0000313" key="2">
    <source>
        <dbReference type="Proteomes" id="UP000799777"/>
    </source>
</evidence>
<accession>A0A9P4HEV9</accession>
<keyword evidence="2" id="KW-1185">Reference proteome</keyword>
<comment type="caution">
    <text evidence="1">The sequence shown here is derived from an EMBL/GenBank/DDBJ whole genome shotgun (WGS) entry which is preliminary data.</text>
</comment>
<dbReference type="Proteomes" id="UP000799777">
    <property type="component" value="Unassembled WGS sequence"/>
</dbReference>